<proteinExistence type="predicted"/>
<evidence type="ECO:0000256" key="3">
    <source>
        <dbReference type="ARBA" id="ARBA00023163"/>
    </source>
</evidence>
<gene>
    <name evidence="5" type="ORF">ACFSJS_11945</name>
</gene>
<protein>
    <submittedName>
        <fullName evidence="5">LuxR C-terminal-related transcriptional regulator</fullName>
    </submittedName>
</protein>
<dbReference type="Pfam" id="PF13191">
    <property type="entry name" value="AAA_16"/>
    <property type="match status" value="1"/>
</dbReference>
<dbReference type="Proteomes" id="UP001597365">
    <property type="component" value="Unassembled WGS sequence"/>
</dbReference>
<name>A0ABW4PJV9_9ACTN</name>
<dbReference type="PROSITE" id="PS50043">
    <property type="entry name" value="HTH_LUXR_2"/>
    <property type="match status" value="1"/>
</dbReference>
<dbReference type="InterPro" id="IPR041664">
    <property type="entry name" value="AAA_16"/>
</dbReference>
<comment type="caution">
    <text evidence="5">The sequence shown here is derived from an EMBL/GenBank/DDBJ whole genome shotgun (WGS) entry which is preliminary data.</text>
</comment>
<organism evidence="5 6">
    <name type="scientific">Streptomyces desertarenae</name>
    <dbReference type="NCBI Taxonomy" id="2666184"/>
    <lineage>
        <taxon>Bacteria</taxon>
        <taxon>Bacillati</taxon>
        <taxon>Actinomycetota</taxon>
        <taxon>Actinomycetes</taxon>
        <taxon>Kitasatosporales</taxon>
        <taxon>Streptomycetaceae</taxon>
        <taxon>Streptomyces</taxon>
    </lineage>
</organism>
<evidence type="ECO:0000259" key="4">
    <source>
        <dbReference type="PROSITE" id="PS50043"/>
    </source>
</evidence>
<evidence type="ECO:0000313" key="5">
    <source>
        <dbReference type="EMBL" id="MFD1830375.1"/>
    </source>
</evidence>
<dbReference type="SMART" id="SM00421">
    <property type="entry name" value="HTH_LUXR"/>
    <property type="match status" value="1"/>
</dbReference>
<evidence type="ECO:0000256" key="1">
    <source>
        <dbReference type="ARBA" id="ARBA00023015"/>
    </source>
</evidence>
<dbReference type="SUPFAM" id="SSF46894">
    <property type="entry name" value="C-terminal effector domain of the bipartite response regulators"/>
    <property type="match status" value="1"/>
</dbReference>
<evidence type="ECO:0000256" key="2">
    <source>
        <dbReference type="ARBA" id="ARBA00023125"/>
    </source>
</evidence>
<dbReference type="InterPro" id="IPR003593">
    <property type="entry name" value="AAA+_ATPase"/>
</dbReference>
<evidence type="ECO:0000313" key="6">
    <source>
        <dbReference type="Proteomes" id="UP001597365"/>
    </source>
</evidence>
<dbReference type="PANTHER" id="PTHR44688:SF16">
    <property type="entry name" value="DNA-BINDING TRANSCRIPTIONAL ACTIVATOR DEVR_DOSR"/>
    <property type="match status" value="1"/>
</dbReference>
<dbReference type="EMBL" id="JBHUFU010000006">
    <property type="protein sequence ID" value="MFD1830375.1"/>
    <property type="molecule type" value="Genomic_DNA"/>
</dbReference>
<dbReference type="PANTHER" id="PTHR44688">
    <property type="entry name" value="DNA-BINDING TRANSCRIPTIONAL ACTIVATOR DEVR_DOSR"/>
    <property type="match status" value="1"/>
</dbReference>
<keyword evidence="3" id="KW-0804">Transcription</keyword>
<dbReference type="SMART" id="SM00382">
    <property type="entry name" value="AAA"/>
    <property type="match status" value="1"/>
</dbReference>
<dbReference type="Gene3D" id="3.40.50.300">
    <property type="entry name" value="P-loop containing nucleotide triphosphate hydrolases"/>
    <property type="match status" value="1"/>
</dbReference>
<dbReference type="Gene3D" id="1.10.10.10">
    <property type="entry name" value="Winged helix-like DNA-binding domain superfamily/Winged helix DNA-binding domain"/>
    <property type="match status" value="1"/>
</dbReference>
<dbReference type="InterPro" id="IPR000792">
    <property type="entry name" value="Tscrpt_reg_LuxR_C"/>
</dbReference>
<keyword evidence="6" id="KW-1185">Reference proteome</keyword>
<dbReference type="SUPFAM" id="SSF52540">
    <property type="entry name" value="P-loop containing nucleoside triphosphate hydrolases"/>
    <property type="match status" value="1"/>
</dbReference>
<dbReference type="InterPro" id="IPR016032">
    <property type="entry name" value="Sig_transdc_resp-reg_C-effctor"/>
</dbReference>
<dbReference type="InterPro" id="IPR036388">
    <property type="entry name" value="WH-like_DNA-bd_sf"/>
</dbReference>
<keyword evidence="2" id="KW-0238">DNA-binding</keyword>
<dbReference type="PRINTS" id="PR00038">
    <property type="entry name" value="HTHLUXR"/>
</dbReference>
<dbReference type="Pfam" id="PF00196">
    <property type="entry name" value="GerE"/>
    <property type="match status" value="1"/>
</dbReference>
<accession>A0ABW4PJV9</accession>
<dbReference type="RefSeq" id="WP_380899329.1">
    <property type="nucleotide sequence ID" value="NZ_JBHUFU010000006.1"/>
</dbReference>
<feature type="domain" description="HTH luxR-type" evidence="4">
    <location>
        <begin position="332"/>
        <end position="397"/>
    </location>
</feature>
<keyword evidence="1" id="KW-0805">Transcription regulation</keyword>
<dbReference type="CDD" id="cd06170">
    <property type="entry name" value="LuxR_C_like"/>
    <property type="match status" value="1"/>
</dbReference>
<sequence length="405" mass="43301">MFVTSHDHPLRGRERELSHIRDVLAHGCTAGSALLVVEGPPGVGKTRLLHACAAMAEEMGYASFEDVPAVRRTAPGPGRRARLAAGRRFPAGSAPLLVLLDDADRLGREAVDVLFSRRVAVHGGRTVSVAALCRGGGSDALGAVFAMPASRREHLVLAPLAPSACAQLAADILGAPPSPALLEWVGQAAGHPALIVALLMGLREEEALCLVDGRVHPVGTKLPQKLRAQITATMDTFSPECRHLLRMAAVLGRVLEYEVLAPMLRVSPSGLVRLLDEAVGRGLVHGDGTGTVFHSELLRRVVADSVPASLKRALQREAEEVRRSRAPTAAAAVRGTVPLNDRQSEVIRLVGEGLTNRQIARRLGVSPHTVNYHLRKLFHSYGVRSRIDLLRAVEQQRGTSLRATG</sequence>
<reference evidence="6" key="1">
    <citation type="journal article" date="2019" name="Int. J. Syst. Evol. Microbiol.">
        <title>The Global Catalogue of Microorganisms (GCM) 10K type strain sequencing project: providing services to taxonomists for standard genome sequencing and annotation.</title>
        <authorList>
            <consortium name="The Broad Institute Genomics Platform"/>
            <consortium name="The Broad Institute Genome Sequencing Center for Infectious Disease"/>
            <person name="Wu L."/>
            <person name="Ma J."/>
        </authorList>
    </citation>
    <scope>NUCLEOTIDE SEQUENCE [LARGE SCALE GENOMIC DNA]</scope>
    <source>
        <strain evidence="6">CGMCC 4.7455</strain>
    </source>
</reference>
<dbReference type="InterPro" id="IPR027417">
    <property type="entry name" value="P-loop_NTPase"/>
</dbReference>